<dbReference type="Proteomes" id="UP000033754">
    <property type="component" value="Unassembled WGS sequence"/>
</dbReference>
<reference evidence="1 2" key="1">
    <citation type="submission" date="2015-01" db="EMBL/GenBank/DDBJ databases">
        <title>Genome Sequencing of Rickettsiales.</title>
        <authorList>
            <person name="Daugherty S.C."/>
            <person name="Su Q."/>
            <person name="Abolude K."/>
            <person name="Beier-Sexton M."/>
            <person name="Carlyon J.A."/>
            <person name="Carter R."/>
            <person name="Day N.P."/>
            <person name="Dumler S.J."/>
            <person name="Dyachenko V."/>
            <person name="Godinez A."/>
            <person name="Kurtti T.J."/>
            <person name="Lichay M."/>
            <person name="Mullins K.E."/>
            <person name="Ott S."/>
            <person name="Pappas-Brown V."/>
            <person name="Paris D.H."/>
            <person name="Patel P."/>
            <person name="Richards A.L."/>
            <person name="Sadzewicz L."/>
            <person name="Sears K."/>
            <person name="Seidman D."/>
            <person name="Sengamalay N."/>
            <person name="Stenos J."/>
            <person name="Tallon L.J."/>
            <person name="Vincent G."/>
            <person name="Fraser C.M."/>
            <person name="Munderloh U."/>
            <person name="Dunning-Hotopp J.C."/>
        </authorList>
    </citation>
    <scope>NUCLEOTIDE SEQUENCE [LARGE SCALE GENOMIC DNA]</scope>
    <source>
        <strain evidence="1 2">NCH-1</strain>
    </source>
</reference>
<sequence>MSLTTPSLDSCSWHSCLRLSQPLRQLFLSYTHCSTQRLPSAFAWKGSGLTSAS</sequence>
<name>A0A0F3NKV8_ANAPH</name>
<gene>
    <name evidence="1" type="ORF">EPHNCH_0415</name>
</gene>
<accession>A0A0F3NKV8</accession>
<dbReference type="EMBL" id="LANT01000001">
    <property type="protein sequence ID" value="KJV68411.1"/>
    <property type="molecule type" value="Genomic_DNA"/>
</dbReference>
<evidence type="ECO:0000313" key="2">
    <source>
        <dbReference type="Proteomes" id="UP000033754"/>
    </source>
</evidence>
<proteinExistence type="predicted"/>
<protein>
    <submittedName>
        <fullName evidence="1">Uncharacterized protein</fullName>
    </submittedName>
</protein>
<dbReference type="AlphaFoldDB" id="A0A0F3NKV8"/>
<comment type="caution">
    <text evidence="1">The sequence shown here is derived from an EMBL/GenBank/DDBJ whole genome shotgun (WGS) entry which is preliminary data.</text>
</comment>
<organism evidence="1 2">
    <name type="scientific">Anaplasma phagocytophilum str. NCH-1</name>
    <dbReference type="NCBI Taxonomy" id="1359161"/>
    <lineage>
        <taxon>Bacteria</taxon>
        <taxon>Pseudomonadati</taxon>
        <taxon>Pseudomonadota</taxon>
        <taxon>Alphaproteobacteria</taxon>
        <taxon>Rickettsiales</taxon>
        <taxon>Anaplasmataceae</taxon>
        <taxon>Anaplasma</taxon>
        <taxon>phagocytophilum group</taxon>
    </lineage>
</organism>
<evidence type="ECO:0000313" key="1">
    <source>
        <dbReference type="EMBL" id="KJV68411.1"/>
    </source>
</evidence>
<dbReference type="PATRIC" id="fig|1359161.3.peg.431"/>